<keyword evidence="1" id="KW-0732">Signal</keyword>
<sequence>MSSVLSPSRLTFCRIALLLQCNTHSVRAIKSSLGTLCTSKNQLCCGWITSGKWEMTMTKGLSNIKAVRCSVVQSHRYSACKLVTALGMSNCSVCHILYEELHFHPYKMVVDQELQQQDWNNHILLEAVPHGIIVAYIDEVHFHIYGCVNQ</sequence>
<accession>A0ABQ9HXL6</accession>
<evidence type="ECO:0000313" key="2">
    <source>
        <dbReference type="EMBL" id="KAJ8889123.1"/>
    </source>
</evidence>
<keyword evidence="3" id="KW-1185">Reference proteome</keyword>
<organism evidence="2 3">
    <name type="scientific">Dryococelus australis</name>
    <dbReference type="NCBI Taxonomy" id="614101"/>
    <lineage>
        <taxon>Eukaryota</taxon>
        <taxon>Metazoa</taxon>
        <taxon>Ecdysozoa</taxon>
        <taxon>Arthropoda</taxon>
        <taxon>Hexapoda</taxon>
        <taxon>Insecta</taxon>
        <taxon>Pterygota</taxon>
        <taxon>Neoptera</taxon>
        <taxon>Polyneoptera</taxon>
        <taxon>Phasmatodea</taxon>
        <taxon>Verophasmatodea</taxon>
        <taxon>Anareolatae</taxon>
        <taxon>Phasmatidae</taxon>
        <taxon>Eurycanthinae</taxon>
        <taxon>Dryococelus</taxon>
    </lineage>
</organism>
<proteinExistence type="predicted"/>
<protein>
    <submittedName>
        <fullName evidence="2">Uncharacterized protein</fullName>
    </submittedName>
</protein>
<name>A0ABQ9HXL6_9NEOP</name>
<gene>
    <name evidence="2" type="ORF">PR048_008617</name>
</gene>
<dbReference type="Proteomes" id="UP001159363">
    <property type="component" value="Chromosome 3"/>
</dbReference>
<feature type="signal peptide" evidence="1">
    <location>
        <begin position="1"/>
        <end position="28"/>
    </location>
</feature>
<reference evidence="2 3" key="1">
    <citation type="submission" date="2023-02" db="EMBL/GenBank/DDBJ databases">
        <title>LHISI_Scaffold_Assembly.</title>
        <authorList>
            <person name="Stuart O.P."/>
            <person name="Cleave R."/>
            <person name="Magrath M.J.L."/>
            <person name="Mikheyev A.S."/>
        </authorList>
    </citation>
    <scope>NUCLEOTIDE SEQUENCE [LARGE SCALE GENOMIC DNA]</scope>
    <source>
        <strain evidence="2">Daus_M_001</strain>
        <tissue evidence="2">Leg muscle</tissue>
    </source>
</reference>
<dbReference type="EMBL" id="JARBHB010000003">
    <property type="protein sequence ID" value="KAJ8889123.1"/>
    <property type="molecule type" value="Genomic_DNA"/>
</dbReference>
<feature type="chain" id="PRO_5045199870" evidence="1">
    <location>
        <begin position="29"/>
        <end position="150"/>
    </location>
</feature>
<evidence type="ECO:0000256" key="1">
    <source>
        <dbReference type="SAM" id="SignalP"/>
    </source>
</evidence>
<evidence type="ECO:0000313" key="3">
    <source>
        <dbReference type="Proteomes" id="UP001159363"/>
    </source>
</evidence>
<comment type="caution">
    <text evidence="2">The sequence shown here is derived from an EMBL/GenBank/DDBJ whole genome shotgun (WGS) entry which is preliminary data.</text>
</comment>